<comment type="similarity">
    <text evidence="1">Belongs to the TPP enzyme family.</text>
</comment>
<evidence type="ECO:0000259" key="2">
    <source>
        <dbReference type="Pfam" id="PF00205"/>
    </source>
</evidence>
<dbReference type="Pfam" id="PF00205">
    <property type="entry name" value="TPP_enzyme_M"/>
    <property type="match status" value="1"/>
</dbReference>
<dbReference type="InterPro" id="IPR012000">
    <property type="entry name" value="Thiamin_PyroP_enz_cen_dom"/>
</dbReference>
<dbReference type="PANTHER" id="PTHR18968">
    <property type="entry name" value="THIAMINE PYROPHOSPHATE ENZYMES"/>
    <property type="match status" value="1"/>
</dbReference>
<evidence type="ECO:0000313" key="4">
    <source>
        <dbReference type="EMBL" id="MDB8019028.1"/>
    </source>
</evidence>
<protein>
    <submittedName>
        <fullName evidence="4">Thiamine pyrophosphate-dependent enzyme</fullName>
    </submittedName>
</protein>
<dbReference type="Proteomes" id="UP001212823">
    <property type="component" value="Unassembled WGS sequence"/>
</dbReference>
<comment type="caution">
    <text evidence="4">The sequence shown here is derived from an EMBL/GenBank/DDBJ whole genome shotgun (WGS) entry which is preliminary data.</text>
</comment>
<name>A0AAP3Q5A2_9FIRM</name>
<dbReference type="InterPro" id="IPR029061">
    <property type="entry name" value="THDP-binding"/>
</dbReference>
<dbReference type="GO" id="GO:0009097">
    <property type="term" value="P:isoleucine biosynthetic process"/>
    <property type="evidence" value="ECO:0007669"/>
    <property type="project" value="TreeGrafter"/>
</dbReference>
<dbReference type="EMBL" id="JAQLYE010000031">
    <property type="protein sequence ID" value="MDB8019028.1"/>
    <property type="molecule type" value="Genomic_DNA"/>
</dbReference>
<organism evidence="4 5">
    <name type="scientific">Agathobacter rectalis</name>
    <dbReference type="NCBI Taxonomy" id="39491"/>
    <lineage>
        <taxon>Bacteria</taxon>
        <taxon>Bacillati</taxon>
        <taxon>Bacillota</taxon>
        <taxon>Clostridia</taxon>
        <taxon>Lachnospirales</taxon>
        <taxon>Lachnospiraceae</taxon>
        <taxon>Agathobacter</taxon>
    </lineage>
</organism>
<dbReference type="Pfam" id="PF02775">
    <property type="entry name" value="TPP_enzyme_C"/>
    <property type="match status" value="1"/>
</dbReference>
<dbReference type="GO" id="GO:0009099">
    <property type="term" value="P:L-valine biosynthetic process"/>
    <property type="evidence" value="ECO:0007669"/>
    <property type="project" value="TreeGrafter"/>
</dbReference>
<dbReference type="InterPro" id="IPR045229">
    <property type="entry name" value="TPP_enz"/>
</dbReference>
<dbReference type="InterPro" id="IPR029035">
    <property type="entry name" value="DHS-like_NAD/FAD-binding_dom"/>
</dbReference>
<sequence>MIFHMTSKKPVLIVGNGARAAGASDLIYEFIKKTHIPVLTTMNTVDMIQDEYRFGFIGTYGNRISNMMLNEADLVISVGARLGLRQIGHMKELFASKAKLIRCDVDQYELARQIKSDEEKYNLDAKYFMEQLLAEEISDYSGWWNNCMKAKKLLDGYDDTEGNRLMNKISELLPVDPVVTVDIGQTVCWAAQSLCLRGTKGRIIIGGSYGAMGVGLPYAIGTSISNKNGITYCITGDGGLQMNIQELEAVRRENLPIKIIVVNNQELGKISEIQHGSYDDRYFITTENSGYTVPDFVKVANAYGIKAAKVENYKKLDDYKDWLIDNEPCLLNVMLSSGTLLIPKIKWETCKIMPELEENKAREVQKLIAE</sequence>
<dbReference type="RefSeq" id="WP_306749009.1">
    <property type="nucleotide sequence ID" value="NZ_JADMPC010000029.1"/>
</dbReference>
<dbReference type="InterPro" id="IPR011766">
    <property type="entry name" value="TPP_enzyme_TPP-bd"/>
</dbReference>
<dbReference type="Gene3D" id="3.40.50.970">
    <property type="match status" value="1"/>
</dbReference>
<dbReference type="GO" id="GO:0030976">
    <property type="term" value="F:thiamine pyrophosphate binding"/>
    <property type="evidence" value="ECO:0007669"/>
    <property type="project" value="InterPro"/>
</dbReference>
<feature type="domain" description="Thiamine pyrophosphate enzyme central" evidence="2">
    <location>
        <begin position="6"/>
        <end position="132"/>
    </location>
</feature>
<dbReference type="AlphaFoldDB" id="A0AAP3Q5A2"/>
<dbReference type="GO" id="GO:0050660">
    <property type="term" value="F:flavin adenine dinucleotide binding"/>
    <property type="evidence" value="ECO:0007669"/>
    <property type="project" value="TreeGrafter"/>
</dbReference>
<dbReference type="GO" id="GO:0005948">
    <property type="term" value="C:acetolactate synthase complex"/>
    <property type="evidence" value="ECO:0007669"/>
    <property type="project" value="TreeGrafter"/>
</dbReference>
<gene>
    <name evidence="4" type="ORF">PNE45_13465</name>
</gene>
<proteinExistence type="inferred from homology"/>
<dbReference type="SUPFAM" id="SSF52518">
    <property type="entry name" value="Thiamin diphosphate-binding fold (THDP-binding)"/>
    <property type="match status" value="1"/>
</dbReference>
<feature type="domain" description="Thiamine pyrophosphate enzyme TPP-binding" evidence="3">
    <location>
        <begin position="182"/>
        <end position="333"/>
    </location>
</feature>
<evidence type="ECO:0000313" key="5">
    <source>
        <dbReference type="Proteomes" id="UP001212823"/>
    </source>
</evidence>
<dbReference type="SUPFAM" id="SSF52467">
    <property type="entry name" value="DHS-like NAD/FAD-binding domain"/>
    <property type="match status" value="1"/>
</dbReference>
<evidence type="ECO:0000259" key="3">
    <source>
        <dbReference type="Pfam" id="PF02775"/>
    </source>
</evidence>
<accession>A0AAP3Q5A2</accession>
<dbReference type="GO" id="GO:0003984">
    <property type="term" value="F:acetolactate synthase activity"/>
    <property type="evidence" value="ECO:0007669"/>
    <property type="project" value="TreeGrafter"/>
</dbReference>
<dbReference type="Gene3D" id="3.40.50.1220">
    <property type="entry name" value="TPP-binding domain"/>
    <property type="match status" value="1"/>
</dbReference>
<evidence type="ECO:0000256" key="1">
    <source>
        <dbReference type="ARBA" id="ARBA00007812"/>
    </source>
</evidence>
<dbReference type="PANTHER" id="PTHR18968:SF13">
    <property type="entry name" value="ACETOLACTATE SYNTHASE CATALYTIC SUBUNIT, MITOCHONDRIAL"/>
    <property type="match status" value="1"/>
</dbReference>
<reference evidence="4" key="1">
    <citation type="submission" date="2023-01" db="EMBL/GenBank/DDBJ databases">
        <title>Human gut microbiome strain richness.</title>
        <authorList>
            <person name="Chen-Liaw A."/>
        </authorList>
    </citation>
    <scope>NUCLEOTIDE SEQUENCE</scope>
    <source>
        <strain evidence="4">1001283st1_D2_1001283B150209_150212</strain>
    </source>
</reference>
<dbReference type="GO" id="GO:0000287">
    <property type="term" value="F:magnesium ion binding"/>
    <property type="evidence" value="ECO:0007669"/>
    <property type="project" value="InterPro"/>
</dbReference>